<gene>
    <name evidence="1" type="ORF">PPL_09519</name>
</gene>
<dbReference type="AlphaFoldDB" id="D3BNA8"/>
<dbReference type="InParanoid" id="D3BNA8"/>
<name>D3BNA8_HETP5</name>
<evidence type="ECO:0000313" key="1">
    <source>
        <dbReference type="EMBL" id="EFA76768.1"/>
    </source>
</evidence>
<accession>D3BNA8</accession>
<dbReference type="GeneID" id="31364994"/>
<protein>
    <submittedName>
        <fullName evidence="1">Uncharacterized protein</fullName>
    </submittedName>
</protein>
<keyword evidence="2" id="KW-1185">Reference proteome</keyword>
<evidence type="ECO:0000313" key="2">
    <source>
        <dbReference type="Proteomes" id="UP000001396"/>
    </source>
</evidence>
<dbReference type="Proteomes" id="UP000001396">
    <property type="component" value="Unassembled WGS sequence"/>
</dbReference>
<comment type="caution">
    <text evidence="1">The sequence shown here is derived from an EMBL/GenBank/DDBJ whole genome shotgun (WGS) entry which is preliminary data.</text>
</comment>
<dbReference type="EMBL" id="ADBJ01000044">
    <property type="protein sequence ID" value="EFA76768.1"/>
    <property type="molecule type" value="Genomic_DNA"/>
</dbReference>
<organism evidence="1 2">
    <name type="scientific">Heterostelium pallidum (strain ATCC 26659 / Pp 5 / PN500)</name>
    <name type="common">Cellular slime mold</name>
    <name type="synonym">Polysphondylium pallidum</name>
    <dbReference type="NCBI Taxonomy" id="670386"/>
    <lineage>
        <taxon>Eukaryota</taxon>
        <taxon>Amoebozoa</taxon>
        <taxon>Evosea</taxon>
        <taxon>Eumycetozoa</taxon>
        <taxon>Dictyostelia</taxon>
        <taxon>Acytosteliales</taxon>
        <taxon>Acytosteliaceae</taxon>
        <taxon>Heterostelium</taxon>
    </lineage>
</organism>
<reference evidence="1 2" key="1">
    <citation type="journal article" date="2011" name="Genome Res.">
        <title>Phylogeny-wide analysis of social amoeba genomes highlights ancient origins for complex intercellular communication.</title>
        <authorList>
            <person name="Heidel A.J."/>
            <person name="Lawal H.M."/>
            <person name="Felder M."/>
            <person name="Schilde C."/>
            <person name="Helps N.R."/>
            <person name="Tunggal B."/>
            <person name="Rivero F."/>
            <person name="John U."/>
            <person name="Schleicher M."/>
            <person name="Eichinger L."/>
            <person name="Platzer M."/>
            <person name="Noegel A.A."/>
            <person name="Schaap P."/>
            <person name="Gloeckner G."/>
        </authorList>
    </citation>
    <scope>NUCLEOTIDE SEQUENCE [LARGE SCALE GENOMIC DNA]</scope>
    <source>
        <strain evidence="2">ATCC 26659 / Pp 5 / PN500</strain>
    </source>
</reference>
<dbReference type="RefSeq" id="XP_020428900.1">
    <property type="nucleotide sequence ID" value="XM_020580313.1"/>
</dbReference>
<sequence>MRAVYNQIWLGVCKSVGDFVSILCWSSITSQPTPLEKSNNIGFNHKTYYISICRIN</sequence>
<proteinExistence type="predicted"/>